<organism evidence="2 3">
    <name type="scientific">Pedobacter mendelii</name>
    <dbReference type="NCBI Taxonomy" id="1908240"/>
    <lineage>
        <taxon>Bacteria</taxon>
        <taxon>Pseudomonadati</taxon>
        <taxon>Bacteroidota</taxon>
        <taxon>Sphingobacteriia</taxon>
        <taxon>Sphingobacteriales</taxon>
        <taxon>Sphingobacteriaceae</taxon>
        <taxon>Pedobacter</taxon>
    </lineage>
</organism>
<evidence type="ECO:0008006" key="4">
    <source>
        <dbReference type="Google" id="ProtNLM"/>
    </source>
</evidence>
<dbReference type="SUPFAM" id="SSF56954">
    <property type="entry name" value="Outer membrane efflux proteins (OEP)"/>
    <property type="match status" value="1"/>
</dbReference>
<reference evidence="3" key="1">
    <citation type="journal article" date="2019" name="Int. J. Syst. Evol. Microbiol.">
        <title>The Global Catalogue of Microorganisms (GCM) 10K type strain sequencing project: providing services to taxonomists for standard genome sequencing and annotation.</title>
        <authorList>
            <consortium name="The Broad Institute Genomics Platform"/>
            <consortium name="The Broad Institute Genome Sequencing Center for Infectious Disease"/>
            <person name="Wu L."/>
            <person name="Ma J."/>
        </authorList>
    </citation>
    <scope>NUCLEOTIDE SEQUENCE [LARGE SCALE GENOMIC DNA]</scope>
    <source>
        <strain evidence="3">CCM 8939</strain>
    </source>
</reference>
<dbReference type="Gene3D" id="1.20.1600.10">
    <property type="entry name" value="Outer membrane efflux proteins (OEP)"/>
    <property type="match status" value="1"/>
</dbReference>
<sequence>MKTLLKITLACLIFLSVNAYSQETIIPEIKYADLEKYIELAKQNFPRAKSYQLRSDGVKIGITTASLSYLDIFNASYFYRPGDRAVLDPVNPYNVNGVQFGVGINLGNLLTKPFLVKKAKIDYEIAKLEQKDFELLLINDVKVRYYDYIQQLSLLKISSQMAQDNKGVAESLRLRFEKGEITLDAYNQSRINQFASFQQKIQAESLYLKSKDLLEQIIGMKLSEVK</sequence>
<feature type="signal peptide" evidence="1">
    <location>
        <begin position="1"/>
        <end position="21"/>
    </location>
</feature>
<keyword evidence="3" id="KW-1185">Reference proteome</keyword>
<accession>A0ABQ2BJ21</accession>
<keyword evidence="1" id="KW-0732">Signal</keyword>
<feature type="chain" id="PRO_5046500656" description="Outer membrane efflux protein" evidence="1">
    <location>
        <begin position="22"/>
        <end position="226"/>
    </location>
</feature>
<dbReference type="Proteomes" id="UP000645390">
    <property type="component" value="Unassembled WGS sequence"/>
</dbReference>
<protein>
    <recommendedName>
        <fullName evidence="4">Outer membrane efflux protein</fullName>
    </recommendedName>
</protein>
<dbReference type="RefSeq" id="WP_188413436.1">
    <property type="nucleotide sequence ID" value="NZ_BMDJ01000004.1"/>
</dbReference>
<comment type="caution">
    <text evidence="2">The sequence shown here is derived from an EMBL/GenBank/DDBJ whole genome shotgun (WGS) entry which is preliminary data.</text>
</comment>
<evidence type="ECO:0000313" key="2">
    <source>
        <dbReference type="EMBL" id="GGI25620.1"/>
    </source>
</evidence>
<gene>
    <name evidence="2" type="ORF">GCM10008119_18570</name>
</gene>
<evidence type="ECO:0000256" key="1">
    <source>
        <dbReference type="SAM" id="SignalP"/>
    </source>
</evidence>
<proteinExistence type="predicted"/>
<name>A0ABQ2BJ21_9SPHI</name>
<evidence type="ECO:0000313" key="3">
    <source>
        <dbReference type="Proteomes" id="UP000645390"/>
    </source>
</evidence>
<dbReference type="EMBL" id="BMDJ01000004">
    <property type="protein sequence ID" value="GGI25620.1"/>
    <property type="molecule type" value="Genomic_DNA"/>
</dbReference>